<dbReference type="AlphaFoldDB" id="A0A1N6RJL4"/>
<feature type="transmembrane region" description="Helical" evidence="1">
    <location>
        <begin position="94"/>
        <end position="116"/>
    </location>
</feature>
<dbReference type="EMBL" id="FTNI01000001">
    <property type="protein sequence ID" value="SIQ28989.1"/>
    <property type="molecule type" value="Genomic_DNA"/>
</dbReference>
<dbReference type="Proteomes" id="UP000186096">
    <property type="component" value="Unassembled WGS sequence"/>
</dbReference>
<feature type="transmembrane region" description="Helical" evidence="1">
    <location>
        <begin position="136"/>
        <end position="156"/>
    </location>
</feature>
<reference evidence="3" key="1">
    <citation type="submission" date="2017-01" db="EMBL/GenBank/DDBJ databases">
        <authorList>
            <person name="Varghese N."/>
            <person name="Submissions S."/>
        </authorList>
    </citation>
    <scope>NUCLEOTIDE SEQUENCE [LARGE SCALE GENOMIC DNA]</scope>
    <source>
        <strain evidence="3">ATCC 12950</strain>
    </source>
</reference>
<proteinExistence type="predicted"/>
<sequence length="169" mass="17250">MGTIGTVRHLRGNLAAIGLTVLVLAVLGVVAGYVWSALAPTAQYVLIDGTPHLADPESQSLIEADGWFAVVTGAFGLACGVAGYVLSRRRPVEVLIGLAVGGLLAGYVAMLVGGTAKGGIQAAGPDGYTTTTSLDLTAHGVLFAWPLLATAVFWVIEFAVTYNQRGGPA</sequence>
<feature type="transmembrane region" description="Helical" evidence="1">
    <location>
        <begin position="12"/>
        <end position="35"/>
    </location>
</feature>
<name>A0A1N6RJL4_9ACTN</name>
<evidence type="ECO:0000313" key="3">
    <source>
        <dbReference type="Proteomes" id="UP000186096"/>
    </source>
</evidence>
<evidence type="ECO:0000313" key="2">
    <source>
        <dbReference type="EMBL" id="SIQ28989.1"/>
    </source>
</evidence>
<keyword evidence="3" id="KW-1185">Reference proteome</keyword>
<evidence type="ECO:0008006" key="4">
    <source>
        <dbReference type="Google" id="ProtNLM"/>
    </source>
</evidence>
<evidence type="ECO:0000256" key="1">
    <source>
        <dbReference type="SAM" id="Phobius"/>
    </source>
</evidence>
<keyword evidence="1" id="KW-0812">Transmembrane</keyword>
<keyword evidence="1" id="KW-1133">Transmembrane helix</keyword>
<gene>
    <name evidence="2" type="ORF">SAMN05421833_101411</name>
</gene>
<organism evidence="2 3">
    <name type="scientific">Microbispora rosea</name>
    <dbReference type="NCBI Taxonomy" id="58117"/>
    <lineage>
        <taxon>Bacteria</taxon>
        <taxon>Bacillati</taxon>
        <taxon>Actinomycetota</taxon>
        <taxon>Actinomycetes</taxon>
        <taxon>Streptosporangiales</taxon>
        <taxon>Streptosporangiaceae</taxon>
        <taxon>Microbispora</taxon>
    </lineage>
</organism>
<protein>
    <recommendedName>
        <fullName evidence="4">DUF2567 domain-containing protein</fullName>
    </recommendedName>
</protein>
<keyword evidence="1" id="KW-0472">Membrane</keyword>
<feature type="transmembrane region" description="Helical" evidence="1">
    <location>
        <begin position="66"/>
        <end position="87"/>
    </location>
</feature>
<dbReference type="STRING" id="58117.SAMN05421833_101411"/>
<accession>A0A1N6RJL4</accession>